<dbReference type="Proteomes" id="UP000664617">
    <property type="component" value="Unassembled WGS sequence"/>
</dbReference>
<accession>A0ABS3I9W6</accession>
<dbReference type="PANTHER" id="PTHR36933:SF1">
    <property type="entry name" value="SLL0788 PROTEIN"/>
    <property type="match status" value="1"/>
</dbReference>
<name>A0ABS3I9W6_9MICO</name>
<dbReference type="InterPro" id="IPR012347">
    <property type="entry name" value="Ferritin-like"/>
</dbReference>
<dbReference type="RefSeq" id="WP_207275707.1">
    <property type="nucleotide sequence ID" value="NZ_JAFMPK010000044.1"/>
</dbReference>
<dbReference type="EMBL" id="JAFMPK010000044">
    <property type="protein sequence ID" value="MBO0609787.1"/>
    <property type="molecule type" value="Genomic_DNA"/>
</dbReference>
<feature type="domain" description="DUF305" evidence="3">
    <location>
        <begin position="87"/>
        <end position="262"/>
    </location>
</feature>
<evidence type="ECO:0000256" key="1">
    <source>
        <dbReference type="SAM" id="MobiDB-lite"/>
    </source>
</evidence>
<dbReference type="PANTHER" id="PTHR36933">
    <property type="entry name" value="SLL0788 PROTEIN"/>
    <property type="match status" value="1"/>
</dbReference>
<keyword evidence="2" id="KW-0812">Transmembrane</keyword>
<evidence type="ECO:0000313" key="4">
    <source>
        <dbReference type="EMBL" id="MBO0609787.1"/>
    </source>
</evidence>
<organism evidence="4 5">
    <name type="scientific">Myceligenerans salitolerans</name>
    <dbReference type="NCBI Taxonomy" id="1230528"/>
    <lineage>
        <taxon>Bacteria</taxon>
        <taxon>Bacillati</taxon>
        <taxon>Actinomycetota</taxon>
        <taxon>Actinomycetes</taxon>
        <taxon>Micrococcales</taxon>
        <taxon>Promicromonosporaceae</taxon>
        <taxon>Myceligenerans</taxon>
    </lineage>
</organism>
<proteinExistence type="predicted"/>
<evidence type="ECO:0000259" key="3">
    <source>
        <dbReference type="Pfam" id="PF03713"/>
    </source>
</evidence>
<feature type="region of interest" description="Disordered" evidence="1">
    <location>
        <begin position="160"/>
        <end position="181"/>
    </location>
</feature>
<comment type="caution">
    <text evidence="4">The sequence shown here is derived from an EMBL/GenBank/DDBJ whole genome shotgun (WGS) entry which is preliminary data.</text>
</comment>
<keyword evidence="5" id="KW-1185">Reference proteome</keyword>
<gene>
    <name evidence="4" type="ORF">J0911_12205</name>
</gene>
<dbReference type="Pfam" id="PF03713">
    <property type="entry name" value="DUF305"/>
    <property type="match status" value="1"/>
</dbReference>
<dbReference type="InterPro" id="IPR005183">
    <property type="entry name" value="DUF305_CopM-like"/>
</dbReference>
<keyword evidence="2" id="KW-1133">Transmembrane helix</keyword>
<reference evidence="5" key="1">
    <citation type="submission" date="2023-07" db="EMBL/GenBank/DDBJ databases">
        <title>Myceligenerans salitolerans sp. nov., a halotolerant actinomycete isolated from a salt lake in Xinjiang, China.</title>
        <authorList>
            <person name="Guan T."/>
        </authorList>
    </citation>
    <scope>NUCLEOTIDE SEQUENCE [LARGE SCALE GENOMIC DNA]</scope>
    <source>
        <strain evidence="5">XHU 5031</strain>
    </source>
</reference>
<keyword evidence="2" id="KW-0472">Membrane</keyword>
<evidence type="ECO:0000256" key="2">
    <source>
        <dbReference type="SAM" id="Phobius"/>
    </source>
</evidence>
<dbReference type="Gene3D" id="1.20.1260.10">
    <property type="match status" value="1"/>
</dbReference>
<evidence type="ECO:0000313" key="5">
    <source>
        <dbReference type="Proteomes" id="UP000664617"/>
    </source>
</evidence>
<feature type="region of interest" description="Disordered" evidence="1">
    <location>
        <begin position="1"/>
        <end position="43"/>
    </location>
</feature>
<protein>
    <submittedName>
        <fullName evidence="4">DUF305 domain-containing protein</fullName>
    </submittedName>
</protein>
<feature type="transmembrane region" description="Helical" evidence="2">
    <location>
        <begin position="51"/>
        <end position="71"/>
    </location>
</feature>
<sequence>MSTVPPSEARPDDVPDGDVPDDGVHDDDVPGGEAPAAPPSGGYGLGRRLRVMGAVLAGGIAAALALVYWLGVAVPAQQAAEGYNDADRVYAQVMAEHNAQAVELASLAPNRSENRLVLETAHGVGTASAEQTDALAAWLRDRRVPVPASATTALALVESGGLDGTADDDGDGSGPRAPAGLAHVHGTETDHGMLTPEQITQLARLDGAEFDAALMGALVEHHYGGLQPVDEVIADGMDPDAKALAEAERQRIRAEVEQLVALLAQL</sequence>